<dbReference type="Proteomes" id="UP000324222">
    <property type="component" value="Unassembled WGS sequence"/>
</dbReference>
<keyword evidence="2" id="KW-1185">Reference proteome</keyword>
<name>A0A5B7HW08_PORTR</name>
<gene>
    <name evidence="1" type="ORF">E2C01_071084</name>
</gene>
<dbReference type="AlphaFoldDB" id="A0A5B7HW08"/>
<dbReference type="EMBL" id="VSRR010043908">
    <property type="protein sequence ID" value="MPC76660.1"/>
    <property type="molecule type" value="Genomic_DNA"/>
</dbReference>
<proteinExistence type="predicted"/>
<protein>
    <submittedName>
        <fullName evidence="1">Uncharacterized protein</fullName>
    </submittedName>
</protein>
<reference evidence="1 2" key="1">
    <citation type="submission" date="2019-05" db="EMBL/GenBank/DDBJ databases">
        <title>Another draft genome of Portunus trituberculatus and its Hox gene families provides insights of decapod evolution.</title>
        <authorList>
            <person name="Jeong J.-H."/>
            <person name="Song I."/>
            <person name="Kim S."/>
            <person name="Choi T."/>
            <person name="Kim D."/>
            <person name="Ryu S."/>
            <person name="Kim W."/>
        </authorList>
    </citation>
    <scope>NUCLEOTIDE SEQUENCE [LARGE SCALE GENOMIC DNA]</scope>
    <source>
        <tissue evidence="1">Muscle</tissue>
    </source>
</reference>
<comment type="caution">
    <text evidence="1">The sequence shown here is derived from an EMBL/GenBank/DDBJ whole genome shotgun (WGS) entry which is preliminary data.</text>
</comment>
<sequence>MKYLRIYENNGSCKSVKTPQRLYKVFILHGRCVELMKNFISLTYSAVVDQRPRSPDLLSSRRIK</sequence>
<evidence type="ECO:0000313" key="2">
    <source>
        <dbReference type="Proteomes" id="UP000324222"/>
    </source>
</evidence>
<evidence type="ECO:0000313" key="1">
    <source>
        <dbReference type="EMBL" id="MPC76660.1"/>
    </source>
</evidence>
<accession>A0A5B7HW08</accession>
<organism evidence="1 2">
    <name type="scientific">Portunus trituberculatus</name>
    <name type="common">Swimming crab</name>
    <name type="synonym">Neptunus trituberculatus</name>
    <dbReference type="NCBI Taxonomy" id="210409"/>
    <lineage>
        <taxon>Eukaryota</taxon>
        <taxon>Metazoa</taxon>
        <taxon>Ecdysozoa</taxon>
        <taxon>Arthropoda</taxon>
        <taxon>Crustacea</taxon>
        <taxon>Multicrustacea</taxon>
        <taxon>Malacostraca</taxon>
        <taxon>Eumalacostraca</taxon>
        <taxon>Eucarida</taxon>
        <taxon>Decapoda</taxon>
        <taxon>Pleocyemata</taxon>
        <taxon>Brachyura</taxon>
        <taxon>Eubrachyura</taxon>
        <taxon>Portunoidea</taxon>
        <taxon>Portunidae</taxon>
        <taxon>Portuninae</taxon>
        <taxon>Portunus</taxon>
    </lineage>
</organism>